<organism evidence="1 2">
    <name type="scientific">Caenorhabditis tropicalis</name>
    <dbReference type="NCBI Taxonomy" id="1561998"/>
    <lineage>
        <taxon>Eukaryota</taxon>
        <taxon>Metazoa</taxon>
        <taxon>Ecdysozoa</taxon>
        <taxon>Nematoda</taxon>
        <taxon>Chromadorea</taxon>
        <taxon>Rhabditida</taxon>
        <taxon>Rhabditina</taxon>
        <taxon>Rhabditomorpha</taxon>
        <taxon>Rhabditoidea</taxon>
        <taxon>Rhabditidae</taxon>
        <taxon>Peloderinae</taxon>
        <taxon>Caenorhabditis</taxon>
    </lineage>
</organism>
<sequence length="70" mass="8365">MKNEDKRDETKLNPFDRQVTDLQLVREEMTEIAEKNDFKMDDFVRIVKIYERICEELTEIAEDSTVPTVI</sequence>
<dbReference type="WBParaSite" id="Csp11.Scaffold629.g11183.t1">
    <property type="protein sequence ID" value="Csp11.Scaffold629.g11183.t1"/>
    <property type="gene ID" value="Csp11.Scaffold629.g11183"/>
</dbReference>
<keyword evidence="1" id="KW-1185">Reference proteome</keyword>
<accession>A0A1I7TRZ9</accession>
<dbReference type="Proteomes" id="UP000095282">
    <property type="component" value="Unplaced"/>
</dbReference>
<evidence type="ECO:0000313" key="1">
    <source>
        <dbReference type="Proteomes" id="UP000095282"/>
    </source>
</evidence>
<reference evidence="2" key="1">
    <citation type="submission" date="2016-11" db="UniProtKB">
        <authorList>
            <consortium name="WormBaseParasite"/>
        </authorList>
    </citation>
    <scope>IDENTIFICATION</scope>
</reference>
<dbReference type="AlphaFoldDB" id="A0A1I7TRZ9"/>
<proteinExistence type="predicted"/>
<name>A0A1I7TRZ9_9PELO</name>
<evidence type="ECO:0000313" key="2">
    <source>
        <dbReference type="WBParaSite" id="Csp11.Scaffold629.g11183.t1"/>
    </source>
</evidence>
<protein>
    <submittedName>
        <fullName evidence="2">Histidine kinase</fullName>
    </submittedName>
</protein>